<keyword evidence="4" id="KW-1185">Reference proteome</keyword>
<reference evidence="3 4" key="1">
    <citation type="journal article" date="2019" name="Emerg. Microbes Infect.">
        <title>Comprehensive subspecies identification of 175 nontuberculous mycobacteria species based on 7547 genomic profiles.</title>
        <authorList>
            <person name="Matsumoto Y."/>
            <person name="Kinjo T."/>
            <person name="Motooka D."/>
            <person name="Nabeya D."/>
            <person name="Jung N."/>
            <person name="Uechi K."/>
            <person name="Horii T."/>
            <person name="Iida T."/>
            <person name="Fujita J."/>
            <person name="Nakamura S."/>
        </authorList>
    </citation>
    <scope>NUCLEOTIDE SEQUENCE [LARGE SCALE GENOMIC DNA]</scope>
    <source>
        <strain evidence="3 4">JCM 14738</strain>
    </source>
</reference>
<dbReference type="InterPro" id="IPR036291">
    <property type="entry name" value="NAD(P)-bd_dom_sf"/>
</dbReference>
<dbReference type="Gene3D" id="3.90.180.10">
    <property type="entry name" value="Medium-chain alcohol dehydrogenases, catalytic domain"/>
    <property type="match status" value="1"/>
</dbReference>
<dbReference type="Pfam" id="PF08240">
    <property type="entry name" value="ADH_N"/>
    <property type="match status" value="1"/>
</dbReference>
<dbReference type="InterPro" id="IPR020843">
    <property type="entry name" value="ER"/>
</dbReference>
<dbReference type="InterPro" id="IPR011032">
    <property type="entry name" value="GroES-like_sf"/>
</dbReference>
<accession>A0A1X1THU2</accession>
<evidence type="ECO:0000313" key="4">
    <source>
        <dbReference type="Proteomes" id="UP000467385"/>
    </source>
</evidence>
<organism evidence="3 4">
    <name type="scientific">Mycobacterium conspicuum</name>
    <dbReference type="NCBI Taxonomy" id="44010"/>
    <lineage>
        <taxon>Bacteria</taxon>
        <taxon>Bacillati</taxon>
        <taxon>Actinomycetota</taxon>
        <taxon>Actinomycetes</taxon>
        <taxon>Mycobacteriales</taxon>
        <taxon>Mycobacteriaceae</taxon>
        <taxon>Mycobacterium</taxon>
    </lineage>
</organism>
<dbReference type="Proteomes" id="UP000467385">
    <property type="component" value="Chromosome"/>
</dbReference>
<keyword evidence="1" id="KW-0521">NADP</keyword>
<dbReference type="SUPFAM" id="SSF51735">
    <property type="entry name" value="NAD(P)-binding Rossmann-fold domains"/>
    <property type="match status" value="1"/>
</dbReference>
<dbReference type="AlphaFoldDB" id="A0A1X1THU2"/>
<dbReference type="PANTHER" id="PTHR48106:SF2">
    <property type="entry name" value="ZN2+-BINDING DEHYDROGENASE"/>
    <property type="match status" value="1"/>
</dbReference>
<dbReference type="OrthoDB" id="4190732at2"/>
<dbReference type="SUPFAM" id="SSF50129">
    <property type="entry name" value="GroES-like"/>
    <property type="match status" value="1"/>
</dbReference>
<dbReference type="Gene3D" id="3.40.50.720">
    <property type="entry name" value="NAD(P)-binding Rossmann-like Domain"/>
    <property type="match status" value="1"/>
</dbReference>
<dbReference type="Pfam" id="PF00107">
    <property type="entry name" value="ADH_zinc_N"/>
    <property type="match status" value="1"/>
</dbReference>
<name>A0A1X1THU2_9MYCO</name>
<dbReference type="GO" id="GO:0070402">
    <property type="term" value="F:NADPH binding"/>
    <property type="evidence" value="ECO:0007669"/>
    <property type="project" value="TreeGrafter"/>
</dbReference>
<proteinExistence type="predicted"/>
<dbReference type="SMART" id="SM00829">
    <property type="entry name" value="PKS_ER"/>
    <property type="match status" value="1"/>
</dbReference>
<dbReference type="EMBL" id="AP022613">
    <property type="protein sequence ID" value="BBZ39416.1"/>
    <property type="molecule type" value="Genomic_DNA"/>
</dbReference>
<dbReference type="GO" id="GO:0016651">
    <property type="term" value="F:oxidoreductase activity, acting on NAD(P)H"/>
    <property type="evidence" value="ECO:0007669"/>
    <property type="project" value="TreeGrafter"/>
</dbReference>
<dbReference type="InterPro" id="IPR013149">
    <property type="entry name" value="ADH-like_C"/>
</dbReference>
<evidence type="ECO:0000256" key="2">
    <source>
        <dbReference type="ARBA" id="ARBA00023002"/>
    </source>
</evidence>
<dbReference type="CDD" id="cd05282">
    <property type="entry name" value="ETR_like"/>
    <property type="match status" value="1"/>
</dbReference>
<evidence type="ECO:0000256" key="1">
    <source>
        <dbReference type="ARBA" id="ARBA00022857"/>
    </source>
</evidence>
<dbReference type="RefSeq" id="WP_085232135.1">
    <property type="nucleotide sequence ID" value="NZ_AP022613.1"/>
</dbReference>
<gene>
    <name evidence="3" type="ORF">MCNS_24790</name>
</gene>
<sequence>MKGIQFSHYGEPKEVLKVTDSPIPEPGEGQVRVRVLLSPINPSDLLYVRGRYSGVTPVFPAPAGFEGVGIVDALGPGVDHPAVGQRVICRNSQGGNWAEYAVIQAAKVYPAPDGIPDEQVASFLINPASAILMVRHVLAVPPGEWLLQSAAGSELGRMIIRLAKRDGIKTLNIVRRREAVAELRALGADAVLVSTDAPIDEQVRNIVGPDGVNYAVDPVAGQTGTEMFRSLSVDGRMLLYGSLTDEPVRVGEDPRFTLSGRRRLEVYWLGYWLPRLDASGFFPTGRSAVAQLIDEIGGLVREGVLTTTPGSTYPLDLIRDAVTEAECPGRDGKVVIAPGQS</sequence>
<dbReference type="PANTHER" id="PTHR48106">
    <property type="entry name" value="QUINONE OXIDOREDUCTASE PIG3-RELATED"/>
    <property type="match status" value="1"/>
</dbReference>
<dbReference type="STRING" id="44010.AWC00_08000"/>
<evidence type="ECO:0000313" key="3">
    <source>
        <dbReference type="EMBL" id="BBZ39416.1"/>
    </source>
</evidence>
<protein>
    <submittedName>
        <fullName evidence="3">Trans-2-enoyl-CoA reductase</fullName>
    </submittedName>
</protein>
<keyword evidence="2" id="KW-0560">Oxidoreductase</keyword>
<dbReference type="InterPro" id="IPR013154">
    <property type="entry name" value="ADH-like_N"/>
</dbReference>